<evidence type="ECO:0000313" key="1">
    <source>
        <dbReference type="EMBL" id="ORC90776.1"/>
    </source>
</evidence>
<dbReference type="STRING" id="67003.A0A1X0P1F2"/>
<dbReference type="OrthoDB" id="276080at2759"/>
<protein>
    <submittedName>
        <fullName evidence="1">Uncharacterized protein</fullName>
    </submittedName>
</protein>
<dbReference type="VEuPathDB" id="TriTrypDB:TM35_000072000"/>
<keyword evidence="2" id="KW-1185">Reference proteome</keyword>
<name>A0A1X0P1F2_9TRYP</name>
<dbReference type="AlphaFoldDB" id="A0A1X0P1F2"/>
<organism evidence="1 2">
    <name type="scientific">Trypanosoma theileri</name>
    <dbReference type="NCBI Taxonomy" id="67003"/>
    <lineage>
        <taxon>Eukaryota</taxon>
        <taxon>Discoba</taxon>
        <taxon>Euglenozoa</taxon>
        <taxon>Kinetoplastea</taxon>
        <taxon>Metakinetoplastina</taxon>
        <taxon>Trypanosomatida</taxon>
        <taxon>Trypanosomatidae</taxon>
        <taxon>Trypanosoma</taxon>
    </lineage>
</organism>
<accession>A0A1X0P1F2</accession>
<reference evidence="1 2" key="1">
    <citation type="submission" date="2017-03" db="EMBL/GenBank/DDBJ databases">
        <title>An alternative strategy for trypanosome survival in the mammalian bloodstream revealed through genome and transcriptome analysis of the ubiquitous bovine parasite Trypanosoma (Megatrypanum) theileri.</title>
        <authorList>
            <person name="Kelly S."/>
            <person name="Ivens A."/>
            <person name="Mott A."/>
            <person name="O'Neill E."/>
            <person name="Emms D."/>
            <person name="Macleod O."/>
            <person name="Voorheis P."/>
            <person name="Matthews J."/>
            <person name="Matthews K."/>
            <person name="Carrington M."/>
        </authorList>
    </citation>
    <scope>NUCLEOTIDE SEQUENCE [LARGE SCALE GENOMIC DNA]</scope>
    <source>
        <strain evidence="1">Edinburgh</strain>
    </source>
</reference>
<sequence length="442" mass="49819">MVICPGLCGDLAVTPFRVFLGTLPSLAVEERFLRQLQPVYAWYGSRRRVKEQASEFLEIDLASCDLELLLRYSHVYYVRRELHAAAVERQFGLLDGGRAAVVAPPALLECLRAGNAAAAPRHRHEAQRLRAVKAATGGPGRRELDPAAPLEPHDYACMMRLAEEDAAGGPEAEMQARAFLPRDLVEAKAKDLTQRMMAADARSTLDKKEAKLFNRIIPNDYVRVGSVEKMRPCDVTAYFRFYGERISKVNTENYFKRALWGHIYRKFATHPSFLKDISMYWARHTGLDPNSLETTMPQELAVSVCKQQNLFPATKFRSQYLYTSPELARQSWRSDVVIPLLRLFPLMGARAAEDLAASVLVDSFWADLSLGEEDNLLKDTLIRTVRHFVDEVGNMYEVNTDAVLKRVEEGYKIAVPNLTSEELHVENAEGDDKKKVVEDAAA</sequence>
<dbReference type="EMBL" id="NBCO01000007">
    <property type="protein sequence ID" value="ORC90776.1"/>
    <property type="molecule type" value="Genomic_DNA"/>
</dbReference>
<proteinExistence type="predicted"/>
<dbReference type="GeneID" id="39983426"/>
<evidence type="ECO:0000313" key="2">
    <source>
        <dbReference type="Proteomes" id="UP000192257"/>
    </source>
</evidence>
<comment type="caution">
    <text evidence="1">The sequence shown here is derived from an EMBL/GenBank/DDBJ whole genome shotgun (WGS) entry which is preliminary data.</text>
</comment>
<dbReference type="RefSeq" id="XP_028884842.1">
    <property type="nucleotide sequence ID" value="XM_029023646.1"/>
</dbReference>
<gene>
    <name evidence="1" type="ORF">TM35_000072000</name>
</gene>
<dbReference type="Proteomes" id="UP000192257">
    <property type="component" value="Unassembled WGS sequence"/>
</dbReference>